<dbReference type="InterPro" id="IPR040017">
    <property type="entry name" value="XPOT"/>
</dbReference>
<dbReference type="GO" id="GO:0005643">
    <property type="term" value="C:nuclear pore"/>
    <property type="evidence" value="ECO:0007669"/>
    <property type="project" value="TreeGrafter"/>
</dbReference>
<evidence type="ECO:0000256" key="2">
    <source>
        <dbReference type="SAM" id="SignalP"/>
    </source>
</evidence>
<dbReference type="GO" id="GO:0000049">
    <property type="term" value="F:tRNA binding"/>
    <property type="evidence" value="ECO:0007669"/>
    <property type="project" value="UniProtKB-UniRule"/>
</dbReference>
<reference evidence="3 4" key="1">
    <citation type="journal article" date="2013" name="Curr. Biol.">
        <title>The Genome of the Foraminiferan Reticulomyxa filosa.</title>
        <authorList>
            <person name="Glockner G."/>
            <person name="Hulsmann N."/>
            <person name="Schleicher M."/>
            <person name="Noegel A.A."/>
            <person name="Eichinger L."/>
            <person name="Gallinger C."/>
            <person name="Pawlowski J."/>
            <person name="Sierra R."/>
            <person name="Euteneuer U."/>
            <person name="Pillet L."/>
            <person name="Moustafa A."/>
            <person name="Platzer M."/>
            <person name="Groth M."/>
            <person name="Szafranski K."/>
            <person name="Schliwa M."/>
        </authorList>
    </citation>
    <scope>NUCLEOTIDE SEQUENCE [LARGE SCALE GENOMIC DNA]</scope>
</reference>
<dbReference type="PANTHER" id="PTHR15952:SF11">
    <property type="entry name" value="EXPORTIN-T"/>
    <property type="match status" value="1"/>
</dbReference>
<dbReference type="AlphaFoldDB" id="X6MDP7"/>
<evidence type="ECO:0000313" key="3">
    <source>
        <dbReference type="EMBL" id="ETO12143.1"/>
    </source>
</evidence>
<comment type="subcellular location">
    <subcellularLocation>
        <location evidence="1">Nucleus</location>
    </subcellularLocation>
    <subcellularLocation>
        <location evidence="1">Cytoplasm</location>
    </subcellularLocation>
    <text evidence="1">Shuttles between the nucleus and the cytoplasm.</text>
</comment>
<dbReference type="InterPro" id="IPR011989">
    <property type="entry name" value="ARM-like"/>
</dbReference>
<keyword evidence="1" id="KW-0539">Nucleus</keyword>
<keyword evidence="4" id="KW-1185">Reference proteome</keyword>
<dbReference type="PANTHER" id="PTHR15952">
    <property type="entry name" value="EXPORTIN-T/LOS1"/>
    <property type="match status" value="1"/>
</dbReference>
<dbReference type="GO" id="GO:0071528">
    <property type="term" value="P:tRNA re-export from nucleus"/>
    <property type="evidence" value="ECO:0007669"/>
    <property type="project" value="UniProtKB-UniRule"/>
</dbReference>
<keyword evidence="1" id="KW-0813">Transport</keyword>
<organism evidence="3 4">
    <name type="scientific">Reticulomyxa filosa</name>
    <dbReference type="NCBI Taxonomy" id="46433"/>
    <lineage>
        <taxon>Eukaryota</taxon>
        <taxon>Sar</taxon>
        <taxon>Rhizaria</taxon>
        <taxon>Retaria</taxon>
        <taxon>Foraminifera</taxon>
        <taxon>Monothalamids</taxon>
        <taxon>Reticulomyxidae</taxon>
        <taxon>Reticulomyxa</taxon>
    </lineage>
</organism>
<keyword evidence="1" id="KW-0963">Cytoplasm</keyword>
<dbReference type="Proteomes" id="UP000023152">
    <property type="component" value="Unassembled WGS sequence"/>
</dbReference>
<gene>
    <name evidence="3" type="ORF">RFI_25233</name>
</gene>
<dbReference type="GO" id="GO:0016363">
    <property type="term" value="C:nuclear matrix"/>
    <property type="evidence" value="ECO:0007669"/>
    <property type="project" value="TreeGrafter"/>
</dbReference>
<dbReference type="GO" id="GO:0031267">
    <property type="term" value="F:small GTPase binding"/>
    <property type="evidence" value="ECO:0007669"/>
    <property type="project" value="InterPro"/>
</dbReference>
<evidence type="ECO:0000256" key="1">
    <source>
        <dbReference type="RuleBase" id="RU366037"/>
    </source>
</evidence>
<keyword evidence="1" id="KW-0820">tRNA-binding</keyword>
<dbReference type="GO" id="GO:0005737">
    <property type="term" value="C:cytoplasm"/>
    <property type="evidence" value="ECO:0007669"/>
    <property type="project" value="UniProtKB-SubCell"/>
</dbReference>
<comment type="caution">
    <text evidence="3">The sequence shown here is derived from an EMBL/GenBank/DDBJ whole genome shotgun (WGS) entry which is preliminary data.</text>
</comment>
<keyword evidence="2" id="KW-0732">Signal</keyword>
<accession>X6MDP7</accession>
<name>X6MDP7_RETFI</name>
<comment type="function">
    <text evidence="1">tRNA nucleus export receptor which facilitates tRNA translocation across the nuclear pore complex.</text>
</comment>
<dbReference type="Gene3D" id="1.25.10.10">
    <property type="entry name" value="Leucine-rich Repeat Variant"/>
    <property type="match status" value="1"/>
</dbReference>
<dbReference type="EMBL" id="ASPP01021678">
    <property type="protein sequence ID" value="ETO12143.1"/>
    <property type="molecule type" value="Genomic_DNA"/>
</dbReference>
<keyword evidence="1" id="KW-0694">RNA-binding</keyword>
<protein>
    <recommendedName>
        <fullName evidence="1">Exportin-T</fullName>
    </recommendedName>
    <alternativeName>
        <fullName evidence="1">Exportin(tRNA)</fullName>
    </alternativeName>
    <alternativeName>
        <fullName evidence="1">tRNA exportin</fullName>
    </alternativeName>
</protein>
<proteinExistence type="inferred from homology"/>
<comment type="similarity">
    <text evidence="1">Belongs to the exportin family.</text>
</comment>
<feature type="signal peptide" evidence="2">
    <location>
        <begin position="1"/>
        <end position="23"/>
    </location>
</feature>
<feature type="chain" id="PRO_5004975666" description="Exportin-T" evidence="2">
    <location>
        <begin position="24"/>
        <end position="178"/>
    </location>
</feature>
<evidence type="ECO:0000313" key="4">
    <source>
        <dbReference type="Proteomes" id="UP000023152"/>
    </source>
</evidence>
<sequence length="178" mass="20945">MIIIIIIIITITVLPNWPKEALSSREKALFQRTLEIINKKLRYPDQYDVDDPNEEEANFDEYRNELDKIILALTRVAPEDIIILMTSHYKELCDKMSNSTDTDAAVHWTVIESDLHIIYRLVEEFHLKSKKLIDEWLVESAPLRKFFELTIEAKIARTNAPKVITTYFDVKIFIFFVN</sequence>